<sequence length="172" mass="20316">MELLSIMWDVADDEMVKIDLKVKQINRTSFALSGTVDLRYEFSENTMINAYAQYYWIYYLQINVITYHSPSGNSDNYRELPYHLSAKVFDCLDKYYNETFKNFLSCLNLPQIETEARDYKYRQLYIIDRCTLSNDAAPNYLPDGYYKVLAQFTGETKWSLTGLLYVESILKK</sequence>
<dbReference type="Proteomes" id="UP000092460">
    <property type="component" value="Unassembled WGS sequence"/>
</dbReference>
<name>A0A1B0B4Q9_9MUSC</name>
<evidence type="ECO:0000313" key="2">
    <source>
        <dbReference type="Proteomes" id="UP000092460"/>
    </source>
</evidence>
<dbReference type="PANTHER" id="PTHR21112">
    <property type="entry name" value="CHEMOSENSORY PROTEIN A 29A-RELATED"/>
    <property type="match status" value="1"/>
</dbReference>
<dbReference type="InterPro" id="IPR010512">
    <property type="entry name" value="DUF1091"/>
</dbReference>
<organism evidence="1 2">
    <name type="scientific">Glossina palpalis gambiensis</name>
    <dbReference type="NCBI Taxonomy" id="67801"/>
    <lineage>
        <taxon>Eukaryota</taxon>
        <taxon>Metazoa</taxon>
        <taxon>Ecdysozoa</taxon>
        <taxon>Arthropoda</taxon>
        <taxon>Hexapoda</taxon>
        <taxon>Insecta</taxon>
        <taxon>Pterygota</taxon>
        <taxon>Neoptera</taxon>
        <taxon>Endopterygota</taxon>
        <taxon>Diptera</taxon>
        <taxon>Brachycera</taxon>
        <taxon>Muscomorpha</taxon>
        <taxon>Hippoboscoidea</taxon>
        <taxon>Glossinidae</taxon>
        <taxon>Glossina</taxon>
    </lineage>
</organism>
<evidence type="ECO:0000313" key="1">
    <source>
        <dbReference type="EnsemblMetazoa" id="GPPI018780-PA"/>
    </source>
</evidence>
<reference evidence="1" key="2">
    <citation type="submission" date="2020-05" db="UniProtKB">
        <authorList>
            <consortium name="EnsemblMetazoa"/>
        </authorList>
    </citation>
    <scope>IDENTIFICATION</scope>
    <source>
        <strain evidence="1">IAEA</strain>
    </source>
</reference>
<dbReference type="EMBL" id="JXJN01008414">
    <property type="status" value="NOT_ANNOTATED_CDS"/>
    <property type="molecule type" value="Genomic_DNA"/>
</dbReference>
<dbReference type="VEuPathDB" id="VectorBase:GPPI018780"/>
<protein>
    <submittedName>
        <fullName evidence="1">Uncharacterized protein</fullName>
    </submittedName>
</protein>
<keyword evidence="2" id="KW-1185">Reference proteome</keyword>
<dbReference type="EnsemblMetazoa" id="GPPI018780-RA">
    <property type="protein sequence ID" value="GPPI018780-PA"/>
    <property type="gene ID" value="GPPI018780"/>
</dbReference>
<dbReference type="Pfam" id="PF06477">
    <property type="entry name" value="DUF1091"/>
    <property type="match status" value="1"/>
</dbReference>
<reference evidence="2" key="1">
    <citation type="submission" date="2015-01" db="EMBL/GenBank/DDBJ databases">
        <authorList>
            <person name="Aksoy S."/>
            <person name="Warren W."/>
            <person name="Wilson R.K."/>
        </authorList>
    </citation>
    <scope>NUCLEOTIDE SEQUENCE [LARGE SCALE GENOMIC DNA]</scope>
    <source>
        <strain evidence="2">IAEA</strain>
    </source>
</reference>
<dbReference type="AlphaFoldDB" id="A0A1B0B4Q9"/>
<accession>A0A1B0B4Q9</accession>
<dbReference type="PANTHER" id="PTHR21112:SF0">
    <property type="entry name" value="CHEMOSENSORY PROTEIN A 29A-RELATED"/>
    <property type="match status" value="1"/>
</dbReference>
<proteinExistence type="predicted"/>